<gene>
    <name evidence="1" type="ORF">CVO76_16070</name>
</gene>
<proteinExistence type="predicted"/>
<name>A0A2L0UIC5_9MICC</name>
<dbReference type="EMBL" id="CP024915">
    <property type="protein sequence ID" value="AUZ88992.1"/>
    <property type="molecule type" value="Genomic_DNA"/>
</dbReference>
<accession>A0A2L0UIC5</accession>
<evidence type="ECO:0000313" key="2">
    <source>
        <dbReference type="Proteomes" id="UP000239187"/>
    </source>
</evidence>
<evidence type="ECO:0000313" key="1">
    <source>
        <dbReference type="EMBL" id="AUZ88992.1"/>
    </source>
</evidence>
<reference evidence="1 2" key="1">
    <citation type="submission" date="2017-11" db="EMBL/GenBank/DDBJ databases">
        <title>Draft genome of Arthrobacter agilis strain UMCV2, a plant growth-promoting rhizobacterium and biocontrol capacity of phytopathogenic fungi.</title>
        <authorList>
            <person name="Martinez-Camara R."/>
            <person name="Santoyo G."/>
            <person name="Moreno-Hagelsieb G."/>
            <person name="Valencia-Cantero E."/>
        </authorList>
    </citation>
    <scope>NUCLEOTIDE SEQUENCE [LARGE SCALE GENOMIC DNA]</scope>
    <source>
        <strain evidence="1 2">UMCV2</strain>
    </source>
</reference>
<sequence length="109" mass="11288">MEGSTGTVDGLANDEILPRSVAQDMKDAGAPEQDVEAAVAALGTTAKGLPDPVTRYLLVNDGQAVVNEFLPGNLVGLTVTATGPIPDVTPLVRHTPEDFAYIVAEVGHH</sequence>
<feature type="non-terminal residue" evidence="1">
    <location>
        <position position="109"/>
    </location>
</feature>
<organism evidence="1 2">
    <name type="scientific">Arthrobacter agilis</name>
    <dbReference type="NCBI Taxonomy" id="37921"/>
    <lineage>
        <taxon>Bacteria</taxon>
        <taxon>Bacillati</taxon>
        <taxon>Actinomycetota</taxon>
        <taxon>Actinomycetes</taxon>
        <taxon>Micrococcales</taxon>
        <taxon>Micrococcaceae</taxon>
        <taxon>Arthrobacter</taxon>
    </lineage>
</organism>
<protein>
    <submittedName>
        <fullName evidence="1">Uncharacterized protein</fullName>
    </submittedName>
</protein>
<dbReference type="Proteomes" id="UP000239187">
    <property type="component" value="Chromosome"/>
</dbReference>
<dbReference type="AlphaFoldDB" id="A0A2L0UIC5"/>